<comment type="caution">
    <text evidence="1">The sequence shown here is derived from an EMBL/GenBank/DDBJ whole genome shotgun (WGS) entry which is preliminary data.</text>
</comment>
<protein>
    <submittedName>
        <fullName evidence="1">Uncharacterized protein</fullName>
    </submittedName>
</protein>
<organism evidence="1">
    <name type="scientific">bioreactor metagenome</name>
    <dbReference type="NCBI Taxonomy" id="1076179"/>
    <lineage>
        <taxon>unclassified sequences</taxon>
        <taxon>metagenomes</taxon>
        <taxon>ecological metagenomes</taxon>
    </lineage>
</organism>
<evidence type="ECO:0000313" key="1">
    <source>
        <dbReference type="EMBL" id="MPN21660.1"/>
    </source>
</evidence>
<accession>A0A645G6R5</accession>
<sequence length="217" mass="23535">MVKAAELAVVLGQVVVARGEAARGIRQRQAAVGEDLGFHASRGAGQNRRQCSARHLHRRQPAFCAQPGQHIEGFRIVDVEGVPGDERRARFGQQAHRAPLVGFDAKAAVGDHAAQRLEIGFRFDQRLAGQHHVLAGSGKLLRQRQPVGQAQQVTTRAHALAQVHARNRPGFRFLVEGEHVVARPVIEQGTQTQIHGSLISRDDGRHRACGSAPPTAC</sequence>
<proteinExistence type="predicted"/>
<gene>
    <name evidence="1" type="ORF">SDC9_169040</name>
</gene>
<name>A0A645G6R5_9ZZZZ</name>
<dbReference type="AlphaFoldDB" id="A0A645G6R5"/>
<reference evidence="1" key="1">
    <citation type="submission" date="2019-08" db="EMBL/GenBank/DDBJ databases">
        <authorList>
            <person name="Kucharzyk K."/>
            <person name="Murdoch R.W."/>
            <person name="Higgins S."/>
            <person name="Loffler F."/>
        </authorList>
    </citation>
    <scope>NUCLEOTIDE SEQUENCE</scope>
</reference>
<dbReference type="EMBL" id="VSSQ01069681">
    <property type="protein sequence ID" value="MPN21660.1"/>
    <property type="molecule type" value="Genomic_DNA"/>
</dbReference>